<dbReference type="GO" id="GO:0005384">
    <property type="term" value="F:manganese ion transmembrane transporter activity"/>
    <property type="evidence" value="ECO:0007669"/>
    <property type="project" value="InterPro"/>
</dbReference>
<evidence type="ECO:0000256" key="5">
    <source>
        <dbReference type="SAM" id="Phobius"/>
    </source>
</evidence>
<gene>
    <name evidence="6" type="ORF">UY16_C0007G0028</name>
</gene>
<evidence type="ECO:0000313" key="6">
    <source>
        <dbReference type="EMBL" id="KKU88447.1"/>
    </source>
</evidence>
<protein>
    <recommendedName>
        <fullName evidence="8">GMP synthase</fullName>
    </recommendedName>
</protein>
<name>A0A0G1U2Z9_9BACT</name>
<keyword evidence="4 5" id="KW-0472">Membrane</keyword>
<dbReference type="Pfam" id="PF01988">
    <property type="entry name" value="VIT1"/>
    <property type="match status" value="1"/>
</dbReference>
<evidence type="ECO:0000256" key="2">
    <source>
        <dbReference type="ARBA" id="ARBA00022692"/>
    </source>
</evidence>
<dbReference type="InterPro" id="IPR008217">
    <property type="entry name" value="Ccc1_fam"/>
</dbReference>
<feature type="transmembrane region" description="Helical" evidence="5">
    <location>
        <begin position="157"/>
        <end position="181"/>
    </location>
</feature>
<evidence type="ECO:0000313" key="7">
    <source>
        <dbReference type="Proteomes" id="UP000034739"/>
    </source>
</evidence>
<comment type="caution">
    <text evidence="6">The sequence shown here is derived from an EMBL/GenBank/DDBJ whole genome shotgun (WGS) entry which is preliminary data.</text>
</comment>
<feature type="transmembrane region" description="Helical" evidence="5">
    <location>
        <begin position="187"/>
        <end position="206"/>
    </location>
</feature>
<dbReference type="AlphaFoldDB" id="A0A0G1U2Z9"/>
<accession>A0A0G1U2Z9</accession>
<evidence type="ECO:0008006" key="8">
    <source>
        <dbReference type="Google" id="ProtNLM"/>
    </source>
</evidence>
<keyword evidence="3 5" id="KW-1133">Transmembrane helix</keyword>
<dbReference type="GO" id="GO:0012505">
    <property type="term" value="C:endomembrane system"/>
    <property type="evidence" value="ECO:0007669"/>
    <property type="project" value="UniProtKB-SubCell"/>
</dbReference>
<dbReference type="Proteomes" id="UP000034739">
    <property type="component" value="Unassembled WGS sequence"/>
</dbReference>
<keyword evidence="2 5" id="KW-0812">Transmembrane</keyword>
<dbReference type="EMBL" id="LCOY01000007">
    <property type="protein sequence ID" value="KKU88447.1"/>
    <property type="molecule type" value="Genomic_DNA"/>
</dbReference>
<sequence>MDLKEHLATEHKISPITTYLREIVYGGNDGIVTTFAVVAGFTGAQTNAGMTSIPFISVLLFGLANLMADGTSMSLGSFLSIRAEKDVYRAQKAKELHEIKHSSDMELEETIEILKQKGYSSPDAQALAKLLSKNERYWTEFMMHDELELPNPERENALYIAIATFVSFVLFGFIPLIPYIIAPGTSGVFYLSVAFTLLALLLLGILRWKVSHRSLPRSVAETMLIGIVSASVAYVVGIFFR</sequence>
<dbReference type="PATRIC" id="fig|1618445.3.peg.249"/>
<reference evidence="6 7" key="1">
    <citation type="journal article" date="2015" name="Nature">
        <title>rRNA introns, odd ribosomes, and small enigmatic genomes across a large radiation of phyla.</title>
        <authorList>
            <person name="Brown C.T."/>
            <person name="Hug L.A."/>
            <person name="Thomas B.C."/>
            <person name="Sharon I."/>
            <person name="Castelle C.J."/>
            <person name="Singh A."/>
            <person name="Wilkins M.J."/>
            <person name="Williams K.H."/>
            <person name="Banfield J.F."/>
        </authorList>
    </citation>
    <scope>NUCLEOTIDE SEQUENCE [LARGE SCALE GENOMIC DNA]</scope>
</reference>
<comment type="subcellular location">
    <subcellularLocation>
        <location evidence="1">Endomembrane system</location>
        <topology evidence="1">Multi-pass membrane protein</topology>
    </subcellularLocation>
</comment>
<evidence type="ECO:0000256" key="1">
    <source>
        <dbReference type="ARBA" id="ARBA00004127"/>
    </source>
</evidence>
<organism evidence="6 7">
    <name type="scientific">Candidatus Gottesmanbacteria bacterium GW2011_GWA2_47_9</name>
    <dbReference type="NCBI Taxonomy" id="1618445"/>
    <lineage>
        <taxon>Bacteria</taxon>
        <taxon>Candidatus Gottesmaniibacteriota</taxon>
    </lineage>
</organism>
<evidence type="ECO:0000256" key="3">
    <source>
        <dbReference type="ARBA" id="ARBA00022989"/>
    </source>
</evidence>
<proteinExistence type="predicted"/>
<evidence type="ECO:0000256" key="4">
    <source>
        <dbReference type="ARBA" id="ARBA00023136"/>
    </source>
</evidence>
<dbReference type="GO" id="GO:0030026">
    <property type="term" value="P:intracellular manganese ion homeostasis"/>
    <property type="evidence" value="ECO:0007669"/>
    <property type="project" value="InterPro"/>
</dbReference>
<feature type="transmembrane region" description="Helical" evidence="5">
    <location>
        <begin position="218"/>
        <end position="240"/>
    </location>
</feature>
<dbReference type="PANTHER" id="PTHR31851">
    <property type="entry name" value="FE(2+)/MN(2+) TRANSPORTER PCL1"/>
    <property type="match status" value="1"/>
</dbReference>